<dbReference type="AlphaFoldDB" id="X1IC75"/>
<evidence type="ECO:0000313" key="2">
    <source>
        <dbReference type="EMBL" id="GAH79297.1"/>
    </source>
</evidence>
<dbReference type="SMART" id="SM00984">
    <property type="entry name" value="UDPG_MGDP_dh_C"/>
    <property type="match status" value="1"/>
</dbReference>
<protein>
    <recommendedName>
        <fullName evidence="1">UDP-glucose/GDP-mannose dehydrogenase C-terminal domain-containing protein</fullName>
    </recommendedName>
</protein>
<dbReference type="InterPro" id="IPR017476">
    <property type="entry name" value="UDP-Glc/GDP-Man"/>
</dbReference>
<dbReference type="PANTHER" id="PTHR43750">
    <property type="entry name" value="UDP-GLUCOSE 6-DEHYDROGENASE TUAD"/>
    <property type="match status" value="1"/>
</dbReference>
<dbReference type="PANTHER" id="PTHR43750:SF3">
    <property type="entry name" value="UDP-GLUCOSE 6-DEHYDROGENASE TUAD"/>
    <property type="match status" value="1"/>
</dbReference>
<organism evidence="2">
    <name type="scientific">marine sediment metagenome</name>
    <dbReference type="NCBI Taxonomy" id="412755"/>
    <lineage>
        <taxon>unclassified sequences</taxon>
        <taxon>metagenomes</taxon>
        <taxon>ecological metagenomes</taxon>
    </lineage>
</organism>
<name>X1IC75_9ZZZZ</name>
<dbReference type="PIRSF" id="PIRSF000124">
    <property type="entry name" value="UDPglc_GDPman_dh"/>
    <property type="match status" value="1"/>
</dbReference>
<feature type="domain" description="UDP-glucose/GDP-mannose dehydrogenase C-terminal" evidence="1">
    <location>
        <begin position="117"/>
        <end position="218"/>
    </location>
</feature>
<reference evidence="2" key="1">
    <citation type="journal article" date="2014" name="Front. Microbiol.">
        <title>High frequency of phylogenetically diverse reductive dehalogenase-homologous genes in deep subseafloor sedimentary metagenomes.</title>
        <authorList>
            <person name="Kawai M."/>
            <person name="Futagami T."/>
            <person name="Toyoda A."/>
            <person name="Takaki Y."/>
            <person name="Nishi S."/>
            <person name="Hori S."/>
            <person name="Arai W."/>
            <person name="Tsubouchi T."/>
            <person name="Morono Y."/>
            <person name="Uchiyama I."/>
            <person name="Ito T."/>
            <person name="Fujiyama A."/>
            <person name="Inagaki F."/>
            <person name="Takami H."/>
        </authorList>
    </citation>
    <scope>NUCLEOTIDE SEQUENCE</scope>
    <source>
        <strain evidence="2">Expedition CK06-06</strain>
    </source>
</reference>
<dbReference type="InterPro" id="IPR036220">
    <property type="entry name" value="UDP-Glc/GDP-Man_DH_C_sf"/>
</dbReference>
<dbReference type="SUPFAM" id="SSF52413">
    <property type="entry name" value="UDP-glucose/GDP-mannose dehydrogenase C-terminal domain"/>
    <property type="match status" value="1"/>
</dbReference>
<dbReference type="InterPro" id="IPR014026">
    <property type="entry name" value="UDP-Glc/GDP-Man_DH_dimer"/>
</dbReference>
<dbReference type="GO" id="GO:0000271">
    <property type="term" value="P:polysaccharide biosynthetic process"/>
    <property type="evidence" value="ECO:0007669"/>
    <property type="project" value="InterPro"/>
</dbReference>
<dbReference type="InterPro" id="IPR028357">
    <property type="entry name" value="UDPglc_DH_bac"/>
</dbReference>
<dbReference type="GO" id="GO:0051287">
    <property type="term" value="F:NAD binding"/>
    <property type="evidence" value="ECO:0007669"/>
    <property type="project" value="InterPro"/>
</dbReference>
<comment type="caution">
    <text evidence="2">The sequence shown here is derived from an EMBL/GenBank/DDBJ whole genome shotgun (WGS) entry which is preliminary data.</text>
</comment>
<dbReference type="Pfam" id="PF00984">
    <property type="entry name" value="UDPG_MGDP_dh"/>
    <property type="match status" value="1"/>
</dbReference>
<sequence length="234" mass="26086">PETAELIKYACNAFLATKITFINEIANLCDKVGADIHQIAKAMGLDGRISPKFLHPGPGYGGSCFPKDTEALCNIASNYGYEFKTLKAVVSANKRQRELIVEKIKNHLGDLKGKTIAILGLAFKQNTDDIRKSPATDIIQLLLKEGANIRCFDPLAMDNTKKILPDLTYCQDEYETAQDSDALVIATEWNQFRNLDLLKIKKLLKSPNLFDLRNLYDPSTLKSLGFIYEGVGRK</sequence>
<dbReference type="EMBL" id="BARU01039274">
    <property type="protein sequence ID" value="GAH79297.1"/>
    <property type="molecule type" value="Genomic_DNA"/>
</dbReference>
<gene>
    <name evidence="2" type="ORF">S03H2_60895</name>
</gene>
<dbReference type="Gene3D" id="3.40.50.720">
    <property type="entry name" value="NAD(P)-binding Rossmann-like Domain"/>
    <property type="match status" value="1"/>
</dbReference>
<evidence type="ECO:0000259" key="1">
    <source>
        <dbReference type="SMART" id="SM00984"/>
    </source>
</evidence>
<proteinExistence type="predicted"/>
<dbReference type="PIRSF" id="PIRSF500134">
    <property type="entry name" value="UDPglc_DH_bac"/>
    <property type="match status" value="1"/>
</dbReference>
<dbReference type="Pfam" id="PF03720">
    <property type="entry name" value="UDPG_MGDP_dh_C"/>
    <property type="match status" value="1"/>
</dbReference>
<dbReference type="InterPro" id="IPR014027">
    <property type="entry name" value="UDP-Glc/GDP-Man_DH_C"/>
</dbReference>
<dbReference type="InterPro" id="IPR008927">
    <property type="entry name" value="6-PGluconate_DH-like_C_sf"/>
</dbReference>
<dbReference type="GO" id="GO:0003979">
    <property type="term" value="F:UDP-glucose 6-dehydrogenase activity"/>
    <property type="evidence" value="ECO:0007669"/>
    <property type="project" value="InterPro"/>
</dbReference>
<dbReference type="SUPFAM" id="SSF48179">
    <property type="entry name" value="6-phosphogluconate dehydrogenase C-terminal domain-like"/>
    <property type="match status" value="1"/>
</dbReference>
<accession>X1IC75</accession>
<dbReference type="NCBIfam" id="TIGR03026">
    <property type="entry name" value="NDP-sugDHase"/>
    <property type="match status" value="1"/>
</dbReference>
<feature type="non-terminal residue" evidence="2">
    <location>
        <position position="1"/>
    </location>
</feature>
<dbReference type="Gene3D" id="1.20.5.100">
    <property type="entry name" value="Cytochrome c1, transmembrane anchor, C-terminal"/>
    <property type="match status" value="1"/>
</dbReference>